<name>A0A1B8YD88_9GAMM</name>
<protein>
    <submittedName>
        <fullName evidence="1">Uncharacterized protein</fullName>
    </submittedName>
</protein>
<comment type="caution">
    <text evidence="1">The sequence shown here is derived from an EMBL/GenBank/DDBJ whole genome shotgun (WGS) entry which is preliminary data.</text>
</comment>
<reference evidence="2" key="1">
    <citation type="submission" date="2015-11" db="EMBL/GenBank/DDBJ databases">
        <authorList>
            <person name="Tobias N.J."/>
            <person name="Mishra B."/>
            <person name="Gupta D.K."/>
            <person name="Thines M."/>
            <person name="Stinear T.P."/>
            <person name="Bode H.B."/>
        </authorList>
    </citation>
    <scope>NUCLEOTIDE SEQUENCE [LARGE SCALE GENOMIC DNA]</scope>
    <source>
        <strain evidence="2">PB45.5</strain>
    </source>
</reference>
<evidence type="ECO:0000313" key="1">
    <source>
        <dbReference type="EMBL" id="OCA53020.1"/>
    </source>
</evidence>
<dbReference type="AlphaFoldDB" id="A0A1B8YD88"/>
<proteinExistence type="predicted"/>
<evidence type="ECO:0000313" key="2">
    <source>
        <dbReference type="Proteomes" id="UP000092665"/>
    </source>
</evidence>
<dbReference type="EMBL" id="LOIC01000088">
    <property type="protein sequence ID" value="OCA53020.1"/>
    <property type="molecule type" value="Genomic_DNA"/>
</dbReference>
<organism evidence="1 2">
    <name type="scientific">Photorhabdus namnaonensis</name>
    <dbReference type="NCBI Taxonomy" id="1851568"/>
    <lineage>
        <taxon>Bacteria</taxon>
        <taxon>Pseudomonadati</taxon>
        <taxon>Pseudomonadota</taxon>
        <taxon>Gammaproteobacteria</taxon>
        <taxon>Enterobacterales</taxon>
        <taxon>Morganellaceae</taxon>
        <taxon>Photorhabdus</taxon>
    </lineage>
</organism>
<sequence>MTLYIRNSLVYSGLYLTVVRMIKEVDIALNILV</sequence>
<keyword evidence="2" id="KW-1185">Reference proteome</keyword>
<gene>
    <name evidence="1" type="ORF">Phpb_04072</name>
</gene>
<accession>A0A1B8YD88</accession>
<dbReference type="Proteomes" id="UP000092665">
    <property type="component" value="Unassembled WGS sequence"/>
</dbReference>